<dbReference type="GO" id="GO:0009060">
    <property type="term" value="P:aerobic respiration"/>
    <property type="evidence" value="ECO:0007669"/>
    <property type="project" value="TreeGrafter"/>
</dbReference>
<keyword evidence="7" id="KW-0520">NAD</keyword>
<feature type="transmembrane region" description="Helical" evidence="9">
    <location>
        <begin position="144"/>
        <end position="166"/>
    </location>
</feature>
<comment type="similarity">
    <text evidence="2 7">Belongs to the complex I subunit 1 family.</text>
</comment>
<keyword evidence="8" id="KW-0830">Ubiquinone</keyword>
<feature type="transmembrane region" description="Helical" evidence="9">
    <location>
        <begin position="73"/>
        <end position="93"/>
    </location>
</feature>
<proteinExistence type="inferred from homology"/>
<keyword evidence="8 10" id="KW-0496">Mitochondrion</keyword>
<dbReference type="PANTHER" id="PTHR11432:SF3">
    <property type="entry name" value="NADH-UBIQUINONE OXIDOREDUCTASE CHAIN 1"/>
    <property type="match status" value="1"/>
</dbReference>
<feature type="transmembrane region" description="Helical" evidence="9">
    <location>
        <begin position="100"/>
        <end position="124"/>
    </location>
</feature>
<dbReference type="GO" id="GO:0003954">
    <property type="term" value="F:NADH dehydrogenase activity"/>
    <property type="evidence" value="ECO:0007669"/>
    <property type="project" value="TreeGrafter"/>
</dbReference>
<dbReference type="GO" id="GO:0008137">
    <property type="term" value="F:NADH dehydrogenase (ubiquinone) activity"/>
    <property type="evidence" value="ECO:0007669"/>
    <property type="project" value="UniProtKB-EC"/>
</dbReference>
<evidence type="ECO:0000313" key="10">
    <source>
        <dbReference type="EMBL" id="AWN55974.1"/>
    </source>
</evidence>
<feature type="transmembrane region" description="Helical" evidence="9">
    <location>
        <begin position="288"/>
        <end position="308"/>
    </location>
</feature>
<reference evidence="10" key="1">
    <citation type="journal article" date="2018" name="Deep Sea Res. Part I Oceanogr. Res. Pap.">
        <title>A new species of xylophylic fireworm (Annelida: Amphinomidae: Cryptonome) from deep-sea wood falls in the SW Atlantic.</title>
        <authorList>
            <person name="Barroso R."/>
            <person name="Kudenov J.D."/>
            <person name="Halanych K.M."/>
            <person name="Saeedi H."/>
            <person name="Sumida P.Y.G."/>
            <person name="Bernardino A.F."/>
        </authorList>
    </citation>
    <scope>NUCLEOTIDE SEQUENCE</scope>
</reference>
<accession>A0A343YV53</accession>
<feature type="transmembrane region" description="Helical" evidence="9">
    <location>
        <begin position="258"/>
        <end position="276"/>
    </location>
</feature>
<evidence type="ECO:0000256" key="2">
    <source>
        <dbReference type="ARBA" id="ARBA00010535"/>
    </source>
</evidence>
<evidence type="ECO:0000256" key="1">
    <source>
        <dbReference type="ARBA" id="ARBA00004141"/>
    </source>
</evidence>
<organism evidence="10">
    <name type="scientific">Cryptonome barbada</name>
    <dbReference type="NCBI Taxonomy" id="2204078"/>
    <lineage>
        <taxon>Eukaryota</taxon>
        <taxon>Metazoa</taxon>
        <taxon>Spiralia</taxon>
        <taxon>Lophotrochozoa</taxon>
        <taxon>Annelida</taxon>
        <taxon>Polychaeta</taxon>
        <taxon>Errantia</taxon>
        <taxon>Eunicida</taxon>
        <taxon>Amphinomidae</taxon>
        <taxon>Cryptonome</taxon>
    </lineage>
</organism>
<evidence type="ECO:0000256" key="8">
    <source>
        <dbReference type="RuleBase" id="RU000473"/>
    </source>
</evidence>
<keyword evidence="5 9" id="KW-1133">Transmembrane helix</keyword>
<dbReference type="GO" id="GO:0005743">
    <property type="term" value="C:mitochondrial inner membrane"/>
    <property type="evidence" value="ECO:0007669"/>
    <property type="project" value="UniProtKB-SubCell"/>
</dbReference>
<evidence type="ECO:0000256" key="4">
    <source>
        <dbReference type="ARBA" id="ARBA00022692"/>
    </source>
</evidence>
<dbReference type="EMBL" id="MG434670">
    <property type="protein sequence ID" value="AWN55974.1"/>
    <property type="molecule type" value="Genomic_DNA"/>
</dbReference>
<feature type="transmembrane region" description="Helical" evidence="9">
    <location>
        <begin position="178"/>
        <end position="194"/>
    </location>
</feature>
<comment type="subcellular location">
    <subcellularLocation>
        <location evidence="1">Membrane</location>
        <topology evidence="1">Multi-pass membrane protein</topology>
    </subcellularLocation>
    <subcellularLocation>
        <location evidence="7">Mitochondrion inner membrane</location>
        <topology evidence="7">Multi-pass membrane protein</topology>
    </subcellularLocation>
</comment>
<geneLocation type="mitochondrion" evidence="10"/>
<dbReference type="InterPro" id="IPR018086">
    <property type="entry name" value="NADH_UbQ_OxRdtase_su1_CS"/>
</dbReference>
<evidence type="ECO:0000256" key="5">
    <source>
        <dbReference type="ARBA" id="ARBA00022989"/>
    </source>
</evidence>
<dbReference type="PROSITE" id="PS00668">
    <property type="entry name" value="COMPLEX1_ND1_2"/>
    <property type="match status" value="1"/>
</dbReference>
<dbReference type="EC" id="7.1.1.2" evidence="8"/>
<dbReference type="PANTHER" id="PTHR11432">
    <property type="entry name" value="NADH DEHYDROGENASE SUBUNIT 1"/>
    <property type="match status" value="1"/>
</dbReference>
<dbReference type="PROSITE" id="PS00667">
    <property type="entry name" value="COMPLEX1_ND1_1"/>
    <property type="match status" value="1"/>
</dbReference>
<feature type="transmembrane region" description="Helical" evidence="9">
    <location>
        <begin position="223"/>
        <end position="246"/>
    </location>
</feature>
<dbReference type="InterPro" id="IPR001694">
    <property type="entry name" value="NADH_UbQ_OxRdtase_su1/FPO"/>
</dbReference>
<evidence type="ECO:0000256" key="9">
    <source>
        <dbReference type="SAM" id="Phobius"/>
    </source>
</evidence>
<name>A0A343YV53_9ANNE</name>
<evidence type="ECO:0000256" key="7">
    <source>
        <dbReference type="RuleBase" id="RU000471"/>
    </source>
</evidence>
<sequence>MSHITPIIAILLNYLLALLAMAFYTLLERKALGYFQNRKGPNKVSISGLPQPLADALKLFAKEQSRPTLSNQLPFFISPMFSLVLALTLWSLYPYFSTSYFTLYTVLLFICISSLNVYSTLASGWSSNSKYALLGALRGVAQTISYEVSMSLILLGVLAVLISMNFTEMVSHRMTPPLLLLLPLFATWFTTSLAETNRTPFDFAEGESELVSGFNTEYSAGPFALIFMAEYASIIVMSLFTTIFFLPSYTLGPLLSPLSMTLSTLGLAFLFIWVRATFPRMRYDRLMALTWKVFLPMILFTLCPIICLSTNM</sequence>
<keyword evidence="6 9" id="KW-0472">Membrane</keyword>
<keyword evidence="4 7" id="KW-0812">Transmembrane</keyword>
<feature type="transmembrane region" description="Helical" evidence="9">
    <location>
        <begin position="7"/>
        <end position="27"/>
    </location>
</feature>
<dbReference type="HAMAP" id="MF_01350">
    <property type="entry name" value="NDH1_NuoH"/>
    <property type="match status" value="1"/>
</dbReference>
<dbReference type="AlphaFoldDB" id="A0A343YV53"/>
<evidence type="ECO:0000256" key="6">
    <source>
        <dbReference type="ARBA" id="ARBA00023136"/>
    </source>
</evidence>
<dbReference type="Pfam" id="PF00146">
    <property type="entry name" value="NADHdh"/>
    <property type="match status" value="1"/>
</dbReference>
<protein>
    <recommendedName>
        <fullName evidence="3 8">NADH-ubiquinone oxidoreductase chain 1</fullName>
        <ecNumber evidence="8">7.1.1.2</ecNumber>
    </recommendedName>
</protein>
<evidence type="ECO:0000256" key="3">
    <source>
        <dbReference type="ARBA" id="ARBA00021009"/>
    </source>
</evidence>
<gene>
    <name evidence="10" type="primary">NAD1</name>
</gene>
<comment type="catalytic activity">
    <reaction evidence="8">
        <text>a ubiquinone + NADH + 5 H(+)(in) = a ubiquinol + NAD(+) + 4 H(+)(out)</text>
        <dbReference type="Rhea" id="RHEA:29091"/>
        <dbReference type="Rhea" id="RHEA-COMP:9565"/>
        <dbReference type="Rhea" id="RHEA-COMP:9566"/>
        <dbReference type="ChEBI" id="CHEBI:15378"/>
        <dbReference type="ChEBI" id="CHEBI:16389"/>
        <dbReference type="ChEBI" id="CHEBI:17976"/>
        <dbReference type="ChEBI" id="CHEBI:57540"/>
        <dbReference type="ChEBI" id="CHEBI:57945"/>
        <dbReference type="EC" id="7.1.1.2"/>
    </reaction>
</comment>